<reference evidence="11 12" key="1">
    <citation type="journal article" date="2013" name="Curr. Biol.">
        <title>The Genome of the Foraminiferan Reticulomyxa filosa.</title>
        <authorList>
            <person name="Glockner G."/>
            <person name="Hulsmann N."/>
            <person name="Schleicher M."/>
            <person name="Noegel A.A."/>
            <person name="Eichinger L."/>
            <person name="Gallinger C."/>
            <person name="Pawlowski J."/>
            <person name="Sierra R."/>
            <person name="Euteneuer U."/>
            <person name="Pillet L."/>
            <person name="Moustafa A."/>
            <person name="Platzer M."/>
            <person name="Groth M."/>
            <person name="Szafranski K."/>
            <person name="Schliwa M."/>
        </authorList>
    </citation>
    <scope>NUCLEOTIDE SEQUENCE [LARGE SCALE GENOMIC DNA]</scope>
</reference>
<dbReference type="OrthoDB" id="5817230at2759"/>
<name>X6MKZ7_RETFI</name>
<dbReference type="FunFam" id="3.40.50.300:FF:003800">
    <property type="entry name" value="Guanine nucleotide-binding protein G(k) subunit alpha"/>
    <property type="match status" value="1"/>
</dbReference>
<keyword evidence="5 9" id="KW-0342">GTP-binding</keyword>
<dbReference type="Proteomes" id="UP000023152">
    <property type="component" value="Unassembled WGS sequence"/>
</dbReference>
<organism evidence="11 12">
    <name type="scientific">Reticulomyxa filosa</name>
    <dbReference type="NCBI Taxonomy" id="46433"/>
    <lineage>
        <taxon>Eukaryota</taxon>
        <taxon>Sar</taxon>
        <taxon>Rhizaria</taxon>
        <taxon>Retaria</taxon>
        <taxon>Foraminifera</taxon>
        <taxon>Monothalamids</taxon>
        <taxon>Reticulomyxidae</taxon>
        <taxon>Reticulomyxa</taxon>
    </lineage>
</organism>
<feature type="binding site" evidence="10">
    <location>
        <position position="44"/>
    </location>
    <ligand>
        <name>Mg(2+)</name>
        <dbReference type="ChEBI" id="CHEBI:18420"/>
    </ligand>
</feature>
<keyword evidence="7" id="KW-0807">Transducer</keyword>
<proteinExistence type="predicted"/>
<dbReference type="Gene3D" id="3.40.50.300">
    <property type="entry name" value="P-loop containing nucleotide triphosphate hydrolases"/>
    <property type="match status" value="1"/>
</dbReference>
<dbReference type="PANTHER" id="PTHR10218:SF302">
    <property type="entry name" value="GUANINE NUCLEOTIDE-BINDING PROTEIN ALPHA-5 SUBUNIT"/>
    <property type="match status" value="1"/>
</dbReference>
<sequence>MGECLSSGRDERDREVEREIERDKLLETKVHKLLLLGTGGSGKTTFFKQLKAIHGEGHSQREKESFRKQIYGQVIESMQILIRQCELVAKGSPEEIEDDDRAENLQKVIQNEELSEYKISDEFEESTKYLKALPNGSAQIDEQLAKHIGKLWAECKPIRKMFEHRNMICVPDSSSYFFDEIDKIALSDYLPDASDILLVRYRTTGMQEREFCINEAIFKILDVGGQRNERKKWIFFFEGVTAILFVISLTCYDEIPFEDVSDLGVDVSSSNSMLESIKVFENTLQLQCFQETTFILFFNKADLLAEKIKHVPITCAFPGYKGPQEFKPAVEYIRNYFLSLNKNKAREMLLRFLYFFNIRQKQIVKGSFFCCCNNTFLFLICTVHSPPFFFFSTHVTTATDSRNVEKVFNDVQQCVVNWSIKHAGLD</sequence>
<dbReference type="GO" id="GO:0003924">
    <property type="term" value="F:GTPase activity"/>
    <property type="evidence" value="ECO:0007669"/>
    <property type="project" value="InterPro"/>
</dbReference>
<dbReference type="AlphaFoldDB" id="X6MKZ7"/>
<evidence type="ECO:0000313" key="11">
    <source>
        <dbReference type="EMBL" id="ETO13745.1"/>
    </source>
</evidence>
<feature type="binding site" evidence="9">
    <location>
        <begin position="222"/>
        <end position="226"/>
    </location>
    <ligand>
        <name>GTP</name>
        <dbReference type="ChEBI" id="CHEBI:37565"/>
    </ligand>
</feature>
<keyword evidence="4 10" id="KW-0460">Magnesium</keyword>
<evidence type="ECO:0000256" key="8">
    <source>
        <dbReference type="ARBA" id="ARBA00023288"/>
    </source>
</evidence>
<dbReference type="GO" id="GO:0005737">
    <property type="term" value="C:cytoplasm"/>
    <property type="evidence" value="ECO:0007669"/>
    <property type="project" value="TreeGrafter"/>
</dbReference>
<feature type="binding site" evidence="9">
    <location>
        <begin position="197"/>
        <end position="203"/>
    </location>
    <ligand>
        <name>GTP</name>
        <dbReference type="ChEBI" id="CHEBI:37565"/>
    </ligand>
</feature>
<dbReference type="SMART" id="SM00275">
    <property type="entry name" value="G_alpha"/>
    <property type="match status" value="1"/>
</dbReference>
<dbReference type="SUPFAM" id="SSF47895">
    <property type="entry name" value="Transducin (alpha subunit), insertion domain"/>
    <property type="match status" value="1"/>
</dbReference>
<dbReference type="PRINTS" id="PR00318">
    <property type="entry name" value="GPROTEINA"/>
</dbReference>
<dbReference type="GO" id="GO:0005525">
    <property type="term" value="F:GTP binding"/>
    <property type="evidence" value="ECO:0007669"/>
    <property type="project" value="UniProtKB-KW"/>
</dbReference>
<keyword evidence="1" id="KW-0519">Myristate</keyword>
<evidence type="ECO:0000256" key="4">
    <source>
        <dbReference type="ARBA" id="ARBA00022842"/>
    </source>
</evidence>
<keyword evidence="8" id="KW-0449">Lipoprotein</keyword>
<dbReference type="PANTHER" id="PTHR10218">
    <property type="entry name" value="GTP-BINDING PROTEIN ALPHA SUBUNIT"/>
    <property type="match status" value="1"/>
</dbReference>
<dbReference type="GO" id="GO:0031683">
    <property type="term" value="F:G-protein beta/gamma-subunit complex binding"/>
    <property type="evidence" value="ECO:0007669"/>
    <property type="project" value="InterPro"/>
</dbReference>
<keyword evidence="2 10" id="KW-0479">Metal-binding</keyword>
<dbReference type="GO" id="GO:0046872">
    <property type="term" value="F:metal ion binding"/>
    <property type="evidence" value="ECO:0007669"/>
    <property type="project" value="UniProtKB-KW"/>
</dbReference>
<dbReference type="GO" id="GO:0007188">
    <property type="term" value="P:adenylate cyclase-modulating G protein-coupled receptor signaling pathway"/>
    <property type="evidence" value="ECO:0007669"/>
    <property type="project" value="TreeGrafter"/>
</dbReference>
<dbReference type="InterPro" id="IPR027417">
    <property type="entry name" value="P-loop_NTPase"/>
</dbReference>
<feature type="binding site" evidence="9">
    <location>
        <begin position="299"/>
        <end position="302"/>
    </location>
    <ligand>
        <name>GTP</name>
        <dbReference type="ChEBI" id="CHEBI:37565"/>
    </ligand>
</feature>
<dbReference type="Pfam" id="PF00503">
    <property type="entry name" value="G-alpha"/>
    <property type="match status" value="1"/>
</dbReference>
<feature type="binding site" evidence="10">
    <location>
        <position position="203"/>
    </location>
    <ligand>
        <name>Mg(2+)</name>
        <dbReference type="ChEBI" id="CHEBI:18420"/>
    </ligand>
</feature>
<keyword evidence="6" id="KW-0564">Palmitate</keyword>
<dbReference type="SUPFAM" id="SSF52540">
    <property type="entry name" value="P-loop containing nucleoside triphosphate hydrolases"/>
    <property type="match status" value="1"/>
</dbReference>
<dbReference type="GO" id="GO:0001664">
    <property type="term" value="F:G protein-coupled receptor binding"/>
    <property type="evidence" value="ECO:0007669"/>
    <property type="project" value="TreeGrafter"/>
</dbReference>
<dbReference type="InterPro" id="IPR001019">
    <property type="entry name" value="Gprotein_alpha_su"/>
</dbReference>
<evidence type="ECO:0000256" key="10">
    <source>
        <dbReference type="PIRSR" id="PIRSR601019-2"/>
    </source>
</evidence>
<evidence type="ECO:0000256" key="7">
    <source>
        <dbReference type="ARBA" id="ARBA00023224"/>
    </source>
</evidence>
<evidence type="ECO:0000256" key="3">
    <source>
        <dbReference type="ARBA" id="ARBA00022741"/>
    </source>
</evidence>
<dbReference type="CDD" id="cd00066">
    <property type="entry name" value="G-alpha"/>
    <property type="match status" value="1"/>
</dbReference>
<evidence type="ECO:0000256" key="2">
    <source>
        <dbReference type="ARBA" id="ARBA00022723"/>
    </source>
</evidence>
<keyword evidence="3 9" id="KW-0547">Nucleotide-binding</keyword>
<accession>X6MKZ7</accession>
<evidence type="ECO:0000256" key="5">
    <source>
        <dbReference type="ARBA" id="ARBA00023134"/>
    </source>
</evidence>
<gene>
    <name evidence="11" type="ORF">RFI_23626</name>
</gene>
<protein>
    <submittedName>
        <fullName evidence="11">GTP-binding alpha subunit</fullName>
    </submittedName>
</protein>
<dbReference type="EMBL" id="ASPP01020410">
    <property type="protein sequence ID" value="ETO13745.1"/>
    <property type="molecule type" value="Genomic_DNA"/>
</dbReference>
<dbReference type="InterPro" id="IPR011025">
    <property type="entry name" value="GproteinA_insert"/>
</dbReference>
<evidence type="ECO:0000256" key="9">
    <source>
        <dbReference type="PIRSR" id="PIRSR601019-1"/>
    </source>
</evidence>
<evidence type="ECO:0000256" key="1">
    <source>
        <dbReference type="ARBA" id="ARBA00022707"/>
    </source>
</evidence>
<evidence type="ECO:0000313" key="12">
    <source>
        <dbReference type="Proteomes" id="UP000023152"/>
    </source>
</evidence>
<dbReference type="Gene3D" id="1.10.400.10">
    <property type="entry name" value="GI Alpha 1, domain 2-like"/>
    <property type="match status" value="1"/>
</dbReference>
<dbReference type="PROSITE" id="PS51882">
    <property type="entry name" value="G_ALPHA"/>
    <property type="match status" value="1"/>
</dbReference>
<evidence type="ECO:0000256" key="6">
    <source>
        <dbReference type="ARBA" id="ARBA00023139"/>
    </source>
</evidence>
<dbReference type="GO" id="GO:0005834">
    <property type="term" value="C:heterotrimeric G-protein complex"/>
    <property type="evidence" value="ECO:0007669"/>
    <property type="project" value="TreeGrafter"/>
</dbReference>
<keyword evidence="12" id="KW-1185">Reference proteome</keyword>
<feature type="binding site" evidence="9">
    <location>
        <begin position="172"/>
        <end position="173"/>
    </location>
    <ligand>
        <name>GTP</name>
        <dbReference type="ChEBI" id="CHEBI:37565"/>
    </ligand>
</feature>
<comment type="caution">
    <text evidence="11">The sequence shown here is derived from an EMBL/GenBank/DDBJ whole genome shotgun (WGS) entry which is preliminary data.</text>
</comment>